<evidence type="ECO:0000313" key="6">
    <source>
        <dbReference type="EMBL" id="KAA2215621.1"/>
    </source>
</evidence>
<feature type="coiled-coil region" evidence="4">
    <location>
        <begin position="363"/>
        <end position="390"/>
    </location>
</feature>
<dbReference type="RefSeq" id="WP_149835568.1">
    <property type="nucleotide sequence ID" value="NZ_VUNZ01000006.1"/>
</dbReference>
<reference evidence="6 7" key="1">
    <citation type="journal article" date="2015" name="Int. J. Syst. Evol. Microbiol.">
        <title>Chryseobacterium sediminis sp. nov., isolated from a river sediment.</title>
        <authorList>
            <person name="Kampfer P."/>
            <person name="Busse H.J."/>
            <person name="McInroy J.A."/>
            <person name="Glaeser S.P."/>
        </authorList>
    </citation>
    <scope>NUCLEOTIDE SEQUENCE [LARGE SCALE GENOMIC DNA]</scope>
    <source>
        <strain evidence="6 7">IMT-174</strain>
    </source>
</reference>
<proteinExistence type="inferred from homology"/>
<feature type="domain" description="Type I restriction modification DNA specificity" evidence="5">
    <location>
        <begin position="261"/>
        <end position="370"/>
    </location>
</feature>
<evidence type="ECO:0000313" key="7">
    <source>
        <dbReference type="Proteomes" id="UP000323082"/>
    </source>
</evidence>
<protein>
    <recommendedName>
        <fullName evidence="5">Type I restriction modification DNA specificity domain-containing protein</fullName>
    </recommendedName>
</protein>
<dbReference type="Gene3D" id="3.90.220.20">
    <property type="entry name" value="DNA methylase specificity domains"/>
    <property type="match status" value="2"/>
</dbReference>
<feature type="domain" description="Type I restriction modification DNA specificity" evidence="5">
    <location>
        <begin position="4"/>
        <end position="175"/>
    </location>
</feature>
<dbReference type="InterPro" id="IPR052021">
    <property type="entry name" value="Type-I_RS_S_subunit"/>
</dbReference>
<keyword evidence="2" id="KW-0680">Restriction system</keyword>
<dbReference type="PANTHER" id="PTHR30408">
    <property type="entry name" value="TYPE-1 RESTRICTION ENZYME ECOKI SPECIFICITY PROTEIN"/>
    <property type="match status" value="1"/>
</dbReference>
<dbReference type="EMBL" id="VUNZ01000006">
    <property type="protein sequence ID" value="KAA2215621.1"/>
    <property type="molecule type" value="Genomic_DNA"/>
</dbReference>
<evidence type="ECO:0000259" key="5">
    <source>
        <dbReference type="Pfam" id="PF01420"/>
    </source>
</evidence>
<dbReference type="PANTHER" id="PTHR30408:SF12">
    <property type="entry name" value="TYPE I RESTRICTION ENZYME MJAVIII SPECIFICITY SUBUNIT"/>
    <property type="match status" value="1"/>
</dbReference>
<dbReference type="Proteomes" id="UP000323082">
    <property type="component" value="Unassembled WGS sequence"/>
</dbReference>
<dbReference type="InterPro" id="IPR044946">
    <property type="entry name" value="Restrct_endonuc_typeI_TRD_sf"/>
</dbReference>
<keyword evidence="4" id="KW-0175">Coiled coil</keyword>
<dbReference type="GO" id="GO:0003677">
    <property type="term" value="F:DNA binding"/>
    <property type="evidence" value="ECO:0007669"/>
    <property type="project" value="UniProtKB-KW"/>
</dbReference>
<evidence type="ECO:0000256" key="2">
    <source>
        <dbReference type="ARBA" id="ARBA00022747"/>
    </source>
</evidence>
<dbReference type="InterPro" id="IPR000055">
    <property type="entry name" value="Restrct_endonuc_typeI_TRD"/>
</dbReference>
<name>A0A5B2TM76_9FLAO</name>
<evidence type="ECO:0000256" key="4">
    <source>
        <dbReference type="SAM" id="Coils"/>
    </source>
</evidence>
<keyword evidence="3" id="KW-0238">DNA-binding</keyword>
<dbReference type="OrthoDB" id="9816225at2"/>
<dbReference type="AlphaFoldDB" id="A0A5B2TM76"/>
<dbReference type="Pfam" id="PF01420">
    <property type="entry name" value="Methylase_S"/>
    <property type="match status" value="2"/>
</dbReference>
<dbReference type="SUPFAM" id="SSF116734">
    <property type="entry name" value="DNA methylase specificity domain"/>
    <property type="match status" value="2"/>
</dbReference>
<evidence type="ECO:0000256" key="3">
    <source>
        <dbReference type="ARBA" id="ARBA00023125"/>
    </source>
</evidence>
<comment type="caution">
    <text evidence="6">The sequence shown here is derived from an EMBL/GenBank/DDBJ whole genome shotgun (WGS) entry which is preliminary data.</text>
</comment>
<dbReference type="GO" id="GO:0009307">
    <property type="term" value="P:DNA restriction-modification system"/>
    <property type="evidence" value="ECO:0007669"/>
    <property type="project" value="UniProtKB-KW"/>
</dbReference>
<dbReference type="CDD" id="cd17252">
    <property type="entry name" value="RMtype1_S_EcoKI-TRD1-CR1_like"/>
    <property type="match status" value="1"/>
</dbReference>
<comment type="similarity">
    <text evidence="1">Belongs to the type-I restriction system S methylase family.</text>
</comment>
<organism evidence="6 7">
    <name type="scientific">Chryseobacterium sediminis</name>
    <dbReference type="NCBI Taxonomy" id="1679494"/>
    <lineage>
        <taxon>Bacteria</taxon>
        <taxon>Pseudomonadati</taxon>
        <taxon>Bacteroidota</taxon>
        <taxon>Flavobacteriia</taxon>
        <taxon>Flavobacteriales</taxon>
        <taxon>Weeksellaceae</taxon>
        <taxon>Chryseobacterium group</taxon>
        <taxon>Chryseobacterium</taxon>
    </lineage>
</organism>
<gene>
    <name evidence="6" type="ORF">FW780_21085</name>
</gene>
<accession>A0A5B2TM76</accession>
<sequence length="572" mass="65414">MELVNLKEIALQIRGVSYKQNDISAEIDRNKIILLKGNNIQGNKINWEDLIYVNENKVSDIQILKKGDLLLTSSSGSKNLLGKHVIYTGEVTATFGAFCKVVRPDKNKIFPKYLDCFFKSKRYRSHILKVTQGANINNLRNEDIDSIEIPFPSYGNQIRIAYLLEKIEATIAERKNAIGLLDEFVKANFYQMFGDPVKNEKEWSLFNGFEYANDIQVGVVIKPASHYVKDGVIALRSLNIKPNKIDLNDVVYFSEVANKTTLSKSILKKNDIVLVRTGNTGVAAIIPDELDGINCIDLIICRPKRELINSYYLVYLYNSERFQKVVENNEVGGVHKHLNVGVLKNINLPIPPINLQNQFADIAQKIESIRAEQEVQLKDLEELYASVSQKVFAGDIDLSQVPFDVSLLPNEHNPIETSEEEPKPDGVKQELLKEEIKKVTQPATKRKLNWENVSFKEVANYIQNEFNGYYFNAEMLLRYLKEDIGMVVNYFSSVEQKKKPQYENADDFYRFVTTAITGENSFLQLEQVFYNAETENIPNISFTETDLVNLAKKDKKERSGIYFRIKDEITTP</sequence>
<evidence type="ECO:0000256" key="1">
    <source>
        <dbReference type="ARBA" id="ARBA00010923"/>
    </source>
</evidence>